<dbReference type="SFLD" id="SFLDG01129">
    <property type="entry name" value="C1.5:_HAD__Beta-PGM__Phosphata"/>
    <property type="match status" value="1"/>
</dbReference>
<dbReference type="Pfam" id="PF00702">
    <property type="entry name" value="Hydrolase"/>
    <property type="match status" value="1"/>
</dbReference>
<dbReference type="NCBIfam" id="TIGR01993">
    <property type="entry name" value="Pyr-5-nucltdase"/>
    <property type="match status" value="1"/>
</dbReference>
<dbReference type="PANTHER" id="PTHR47438">
    <property type="entry name" value="PHOSPHATE METABOLISM PROTEIN 8-RELATED"/>
    <property type="match status" value="1"/>
</dbReference>
<dbReference type="EMBL" id="AMYB01000003">
    <property type="protein sequence ID" value="OAD04371.1"/>
    <property type="molecule type" value="Genomic_DNA"/>
</dbReference>
<dbReference type="STRING" id="747725.A0A168M4I2"/>
<comment type="caution">
    <text evidence="1">The sequence shown here is derived from an EMBL/GenBank/DDBJ whole genome shotgun (WGS) entry which is preliminary data.</text>
</comment>
<keyword evidence="2" id="KW-1185">Reference proteome</keyword>
<evidence type="ECO:0000313" key="1">
    <source>
        <dbReference type="EMBL" id="OAD04371.1"/>
    </source>
</evidence>
<dbReference type="OrthoDB" id="1065058at2759"/>
<dbReference type="AlphaFoldDB" id="A0A168M4I2"/>
<name>A0A168M4I2_MUCCL</name>
<dbReference type="GO" id="GO:0006206">
    <property type="term" value="P:pyrimidine nucleobase metabolic process"/>
    <property type="evidence" value="ECO:0007669"/>
    <property type="project" value="TreeGrafter"/>
</dbReference>
<dbReference type="InterPro" id="IPR006439">
    <property type="entry name" value="HAD-SF_hydro_IA"/>
</dbReference>
<dbReference type="InterPro" id="IPR052791">
    <property type="entry name" value="SSM1_domain"/>
</dbReference>
<evidence type="ECO:0008006" key="3">
    <source>
        <dbReference type="Google" id="ProtNLM"/>
    </source>
</evidence>
<dbReference type="VEuPathDB" id="FungiDB:MUCCIDRAFT_183402"/>
<dbReference type="Gene3D" id="3.40.50.1000">
    <property type="entry name" value="HAD superfamily/HAD-like"/>
    <property type="match status" value="1"/>
</dbReference>
<gene>
    <name evidence="1" type="ORF">MUCCIDRAFT_183402</name>
</gene>
<dbReference type="InterPro" id="IPR023214">
    <property type="entry name" value="HAD_sf"/>
</dbReference>
<sequence>MTLKPIFFFDCDNCLYSKDLNVLSLMRQKIQEYFVNEVGIPADEVAALQMHYQKTYGLSLRGLQKHYSVDPLDYDLKVDQALPLNGLITRDEELIKVLQGLNCKKWVFTNAYRPHAVRCLKLLGVENEFDGLTYTNYLQPGFNCKPETASFLRAMKDAGAVDPKQCYFVDDSAQNIDAAKKLGWTTVHLADDASKSDHGDFQIDNIHDLPKVLPELWEPVHHDMKLRRQSISITTAA</sequence>
<dbReference type="InterPro" id="IPR010237">
    <property type="entry name" value="Pyr-5-nucltdase"/>
</dbReference>
<dbReference type="Proteomes" id="UP000077051">
    <property type="component" value="Unassembled WGS sequence"/>
</dbReference>
<dbReference type="SUPFAM" id="SSF56784">
    <property type="entry name" value="HAD-like"/>
    <property type="match status" value="1"/>
</dbReference>
<protein>
    <recommendedName>
        <fullName evidence="3">Pyrimidine 5'-nucleotidase</fullName>
    </recommendedName>
</protein>
<dbReference type="NCBIfam" id="TIGR01509">
    <property type="entry name" value="HAD-SF-IA-v3"/>
    <property type="match status" value="1"/>
</dbReference>
<dbReference type="GO" id="GO:0008252">
    <property type="term" value="F:nucleotidase activity"/>
    <property type="evidence" value="ECO:0007669"/>
    <property type="project" value="TreeGrafter"/>
</dbReference>
<dbReference type="SFLD" id="SFLDS00003">
    <property type="entry name" value="Haloacid_Dehalogenase"/>
    <property type="match status" value="1"/>
</dbReference>
<dbReference type="Gene3D" id="1.10.150.450">
    <property type="match status" value="1"/>
</dbReference>
<dbReference type="SFLD" id="SFLDG01132">
    <property type="entry name" value="C1.5.3:_5'-Nucleotidase_Like"/>
    <property type="match status" value="1"/>
</dbReference>
<dbReference type="PANTHER" id="PTHR47438:SF1">
    <property type="entry name" value="PHOSPHATE METABOLISM PROTEIN 8-RELATED"/>
    <property type="match status" value="1"/>
</dbReference>
<dbReference type="InterPro" id="IPR036412">
    <property type="entry name" value="HAD-like_sf"/>
</dbReference>
<dbReference type="GO" id="GO:0009166">
    <property type="term" value="P:nucleotide catabolic process"/>
    <property type="evidence" value="ECO:0007669"/>
    <property type="project" value="TreeGrafter"/>
</dbReference>
<evidence type="ECO:0000313" key="2">
    <source>
        <dbReference type="Proteomes" id="UP000077051"/>
    </source>
</evidence>
<proteinExistence type="predicted"/>
<accession>A0A168M4I2</accession>
<organism evidence="1 2">
    <name type="scientific">Mucor lusitanicus CBS 277.49</name>
    <dbReference type="NCBI Taxonomy" id="747725"/>
    <lineage>
        <taxon>Eukaryota</taxon>
        <taxon>Fungi</taxon>
        <taxon>Fungi incertae sedis</taxon>
        <taxon>Mucoromycota</taxon>
        <taxon>Mucoromycotina</taxon>
        <taxon>Mucoromycetes</taxon>
        <taxon>Mucorales</taxon>
        <taxon>Mucorineae</taxon>
        <taxon>Mucoraceae</taxon>
        <taxon>Mucor</taxon>
    </lineage>
</organism>
<reference evidence="1 2" key="1">
    <citation type="submission" date="2015-06" db="EMBL/GenBank/DDBJ databases">
        <title>Expansion of signal transduction pathways in fungi by whole-genome duplication.</title>
        <authorList>
            <consortium name="DOE Joint Genome Institute"/>
            <person name="Corrochano L.M."/>
            <person name="Kuo A."/>
            <person name="Marcet-Houben M."/>
            <person name="Polaino S."/>
            <person name="Salamov A."/>
            <person name="Villalobos J.M."/>
            <person name="Alvarez M.I."/>
            <person name="Avalos J."/>
            <person name="Benito E.P."/>
            <person name="Benoit I."/>
            <person name="Burger G."/>
            <person name="Camino L.P."/>
            <person name="Canovas D."/>
            <person name="Cerda-Olmedo E."/>
            <person name="Cheng J.-F."/>
            <person name="Dominguez A."/>
            <person name="Elias M."/>
            <person name="Eslava A.P."/>
            <person name="Glaser F."/>
            <person name="Grimwood J."/>
            <person name="Gutierrez G."/>
            <person name="Heitman J."/>
            <person name="Henrissat B."/>
            <person name="Iturriaga E.A."/>
            <person name="Lang B.F."/>
            <person name="Lavin J.L."/>
            <person name="Lee S."/>
            <person name="Li W."/>
            <person name="Lindquist E."/>
            <person name="Lopez-Garcia S."/>
            <person name="Luque E.M."/>
            <person name="Marcos A.T."/>
            <person name="Martin J."/>
            <person name="Mccluskey K."/>
            <person name="Medina H.R."/>
            <person name="Miralles-Duran A."/>
            <person name="Miyazaki A."/>
            <person name="Munoz-Torres E."/>
            <person name="Oguiza J.A."/>
            <person name="Ohm R."/>
            <person name="Olmedo M."/>
            <person name="Orejas M."/>
            <person name="Ortiz-Castellanos L."/>
            <person name="Pisabarro A.G."/>
            <person name="Rodriguez-Romero J."/>
            <person name="Ruiz-Herrera J."/>
            <person name="Ruiz-Vazquez R."/>
            <person name="Sanz C."/>
            <person name="Schackwitz W."/>
            <person name="Schmutz J."/>
            <person name="Shahriari M."/>
            <person name="Shelest E."/>
            <person name="Silva-Franco F."/>
            <person name="Soanes D."/>
            <person name="Syed K."/>
            <person name="Tagua V.G."/>
            <person name="Talbot N.J."/>
            <person name="Thon M."/>
            <person name="De Vries R.P."/>
            <person name="Wiebenga A."/>
            <person name="Yadav J.S."/>
            <person name="Braun E.L."/>
            <person name="Baker S."/>
            <person name="Garre V."/>
            <person name="Horwitz B."/>
            <person name="Torres-Martinez S."/>
            <person name="Idnurm A."/>
            <person name="Herrera-Estrella A."/>
            <person name="Gabaldon T."/>
            <person name="Grigoriev I.V."/>
        </authorList>
    </citation>
    <scope>NUCLEOTIDE SEQUENCE [LARGE SCALE GENOMIC DNA]</scope>
    <source>
        <strain evidence="1 2">CBS 277.49</strain>
    </source>
</reference>